<dbReference type="EMBL" id="VIGH01000009">
    <property type="protein sequence ID" value="TQF65888.1"/>
    <property type="molecule type" value="Genomic_DNA"/>
</dbReference>
<keyword evidence="2 4" id="KW-0378">Hydrolase</keyword>
<dbReference type="SUPFAM" id="SSF55909">
    <property type="entry name" value="Pentein"/>
    <property type="match status" value="1"/>
</dbReference>
<dbReference type="Gene3D" id="3.75.10.10">
    <property type="entry name" value="L-arginine/glycine Amidinotransferase, Chain A"/>
    <property type="match status" value="1"/>
</dbReference>
<organism evidence="4 5">
    <name type="scientific">Rhodococcus spelaei</name>
    <dbReference type="NCBI Taxonomy" id="2546320"/>
    <lineage>
        <taxon>Bacteria</taxon>
        <taxon>Bacillati</taxon>
        <taxon>Actinomycetota</taxon>
        <taxon>Actinomycetes</taxon>
        <taxon>Mycobacteriales</taxon>
        <taxon>Nocardiaceae</taxon>
        <taxon>Rhodococcus</taxon>
    </lineage>
</organism>
<proteinExistence type="inferred from homology"/>
<dbReference type="OrthoDB" id="9814070at2"/>
<dbReference type="RefSeq" id="WP_142102416.1">
    <property type="nucleotide sequence ID" value="NZ_VIGH01000009.1"/>
</dbReference>
<evidence type="ECO:0000256" key="3">
    <source>
        <dbReference type="PIRSR" id="PIRSR633199-1"/>
    </source>
</evidence>
<keyword evidence="5" id="KW-1185">Reference proteome</keyword>
<gene>
    <name evidence="4" type="ORF">FK531_18540</name>
</gene>
<dbReference type="GO" id="GO:0016597">
    <property type="term" value="F:amino acid binding"/>
    <property type="evidence" value="ECO:0007669"/>
    <property type="project" value="TreeGrafter"/>
</dbReference>
<accession>A0A541B0Q3</accession>
<dbReference type="InterPro" id="IPR033199">
    <property type="entry name" value="DDAH-like"/>
</dbReference>
<comment type="caution">
    <text evidence="4">The sequence shown here is derived from an EMBL/GenBank/DDBJ whole genome shotgun (WGS) entry which is preliminary data.</text>
</comment>
<dbReference type="GO" id="GO:0045429">
    <property type="term" value="P:positive regulation of nitric oxide biosynthetic process"/>
    <property type="evidence" value="ECO:0007669"/>
    <property type="project" value="TreeGrafter"/>
</dbReference>
<evidence type="ECO:0000256" key="2">
    <source>
        <dbReference type="ARBA" id="ARBA00022801"/>
    </source>
</evidence>
<dbReference type="PANTHER" id="PTHR12737">
    <property type="entry name" value="DIMETHYLARGININE DIMETHYLAMINOHYDROLASE"/>
    <property type="match status" value="1"/>
</dbReference>
<evidence type="ECO:0000256" key="1">
    <source>
        <dbReference type="ARBA" id="ARBA00008532"/>
    </source>
</evidence>
<dbReference type="GO" id="GO:0000052">
    <property type="term" value="P:citrulline metabolic process"/>
    <property type="evidence" value="ECO:0007669"/>
    <property type="project" value="TreeGrafter"/>
</dbReference>
<reference evidence="4 5" key="1">
    <citation type="submission" date="2019-06" db="EMBL/GenBank/DDBJ databases">
        <title>Rhodococcus spaelei sp. nov., isolated from a cave.</title>
        <authorList>
            <person name="Lee S.D."/>
        </authorList>
    </citation>
    <scope>NUCLEOTIDE SEQUENCE [LARGE SCALE GENOMIC DNA]</scope>
    <source>
        <strain evidence="4 5">C9-5</strain>
    </source>
</reference>
<sequence length="266" mass="29886">MCPPTYFDVNYSINEWMDPTESVDTTRANDQWQSLVDTYRRLGHRVHLVDPVPGLPDMVFVTDSGLVVDGVALGARYRSDHRAPEADHVLRWFVEHDVRRPTRPVYINEGEGDLLVVGDIICAGTGFRTDERAHAEVERHLRRRVVTLRLVDPRYYHLNTALGVIDDRTIAYLPSAFDERSRLTLRALFPDAILADESDAAWLGLNLVSDGANVVMAGQATSLAAQLRERGYRPVPVDMSEFLKSGGGIKCCTMELRGWVEPGERP</sequence>
<dbReference type="GO" id="GO:0016403">
    <property type="term" value="F:dimethylargininase activity"/>
    <property type="evidence" value="ECO:0007669"/>
    <property type="project" value="TreeGrafter"/>
</dbReference>
<dbReference type="PANTHER" id="PTHR12737:SF9">
    <property type="entry name" value="DIMETHYLARGININASE"/>
    <property type="match status" value="1"/>
</dbReference>
<evidence type="ECO:0000313" key="4">
    <source>
        <dbReference type="EMBL" id="TQF65888.1"/>
    </source>
</evidence>
<protein>
    <submittedName>
        <fullName evidence="4">N-dimethylarginine dimethylaminohydrolase</fullName>
    </submittedName>
</protein>
<dbReference type="GO" id="GO:0006525">
    <property type="term" value="P:arginine metabolic process"/>
    <property type="evidence" value="ECO:0007669"/>
    <property type="project" value="TreeGrafter"/>
</dbReference>
<dbReference type="AlphaFoldDB" id="A0A541B0Q3"/>
<name>A0A541B0Q3_9NOCA</name>
<feature type="active site" description="Nucleophile" evidence="3">
    <location>
        <position position="251"/>
    </location>
</feature>
<comment type="similarity">
    <text evidence="1">Belongs to the DDAH family.</text>
</comment>
<feature type="active site" description="Proton donor" evidence="3">
    <location>
        <position position="157"/>
    </location>
</feature>
<dbReference type="Pfam" id="PF19420">
    <property type="entry name" value="DDAH_eukar"/>
    <property type="match status" value="1"/>
</dbReference>
<evidence type="ECO:0000313" key="5">
    <source>
        <dbReference type="Proteomes" id="UP000316256"/>
    </source>
</evidence>
<dbReference type="Proteomes" id="UP000316256">
    <property type="component" value="Unassembled WGS sequence"/>
</dbReference>
<dbReference type="NCBIfam" id="NF045659">
    <property type="entry name" value="DiMArgaseDdahMtb"/>
    <property type="match status" value="1"/>
</dbReference>